<dbReference type="GO" id="GO:0009566">
    <property type="term" value="P:fertilization"/>
    <property type="evidence" value="ECO:0007669"/>
    <property type="project" value="TreeGrafter"/>
</dbReference>
<dbReference type="Ensembl" id="ENSLAFT00000030601.1">
    <property type="protein sequence ID" value="ENSLAFP00000027490.1"/>
    <property type="gene ID" value="ENSLAFG00000025875.1"/>
</dbReference>
<reference evidence="2" key="3">
    <citation type="submission" date="2025-09" db="UniProtKB">
        <authorList>
            <consortium name="Ensembl"/>
        </authorList>
    </citation>
    <scope>IDENTIFICATION</scope>
    <source>
        <strain evidence="2">Isolate ISIS603380</strain>
    </source>
</reference>
<evidence type="ECO:0000313" key="2">
    <source>
        <dbReference type="Ensembl" id="ENSLAFP00000027490.1"/>
    </source>
</evidence>
<organism evidence="2 3">
    <name type="scientific">Loxodonta africana</name>
    <name type="common">African elephant</name>
    <dbReference type="NCBI Taxonomy" id="9785"/>
    <lineage>
        <taxon>Eukaryota</taxon>
        <taxon>Metazoa</taxon>
        <taxon>Chordata</taxon>
        <taxon>Craniata</taxon>
        <taxon>Vertebrata</taxon>
        <taxon>Euteleostomi</taxon>
        <taxon>Mammalia</taxon>
        <taxon>Eutheria</taxon>
        <taxon>Afrotheria</taxon>
        <taxon>Proboscidea</taxon>
        <taxon>Elephantidae</taxon>
        <taxon>Loxodonta</taxon>
    </lineage>
</organism>
<dbReference type="AlphaFoldDB" id="G3UI32"/>
<dbReference type="Proteomes" id="UP000007646">
    <property type="component" value="Unassembled WGS sequence"/>
</dbReference>
<dbReference type="HOGENOM" id="CLU_1375026_0_0_1"/>
<protein>
    <submittedName>
        <fullName evidence="2">Uncharacterized protein</fullName>
    </submittedName>
</protein>
<feature type="compositionally biased region" description="Basic and acidic residues" evidence="1">
    <location>
        <begin position="153"/>
        <end position="165"/>
    </location>
</feature>
<dbReference type="InParanoid" id="G3UI32"/>
<feature type="region of interest" description="Disordered" evidence="1">
    <location>
        <begin position="141"/>
        <end position="199"/>
    </location>
</feature>
<dbReference type="GO" id="GO:0005634">
    <property type="term" value="C:nucleus"/>
    <property type="evidence" value="ECO:0007669"/>
    <property type="project" value="TreeGrafter"/>
</dbReference>
<dbReference type="InterPro" id="IPR040879">
    <property type="entry name" value="Spt46-like"/>
</dbReference>
<dbReference type="PANTHER" id="PTHR33517">
    <property type="entry name" value="PROTEIN FAM170B-RELATED"/>
    <property type="match status" value="1"/>
</dbReference>
<keyword evidence="3" id="KW-1185">Reference proteome</keyword>
<dbReference type="OMA" id="TDNGYRC"/>
<reference evidence="2 3" key="1">
    <citation type="submission" date="2009-06" db="EMBL/GenBank/DDBJ databases">
        <title>The Genome Sequence of Loxodonta africana (African elephant).</title>
        <authorList>
            <person name="Di Palma F."/>
            <person name="Heiman D."/>
            <person name="Young S."/>
            <person name="Johnson J."/>
            <person name="Lander E.S."/>
            <person name="Lindblad-Toh K."/>
        </authorList>
    </citation>
    <scope>NUCLEOTIDE SEQUENCE [LARGE SCALE GENOMIC DNA]</scope>
    <source>
        <strain evidence="2 3">Isolate ISIS603380</strain>
    </source>
</reference>
<sequence length="199" mass="21986">YFTQVRIVKGMAVAWQTKTSLAPVGKMPQVFEAELFLEEGTISSAPSLANTESLVSALEPWQEGPKVHIPEPSVQGEEHGERSNAATLEWLVTCKHGFHCVAYCHVFESREALVVHTEHGMSQGFSCHVFSKELLESSLQAEKQAGLGRRRERQGEGKRTEEKGQLRWAQEGRAGPLGWAPPTTGCPVCISQSDRDRDS</sequence>
<accession>G3UI32</accession>
<name>G3UI32_LOXAF</name>
<dbReference type="PANTHER" id="PTHR33517:SF3">
    <property type="entry name" value="PROTEIN FAM170A"/>
    <property type="match status" value="1"/>
</dbReference>
<reference evidence="2" key="2">
    <citation type="submission" date="2025-08" db="UniProtKB">
        <authorList>
            <consortium name="Ensembl"/>
        </authorList>
    </citation>
    <scope>IDENTIFICATION</scope>
    <source>
        <strain evidence="2">Isolate ISIS603380</strain>
    </source>
</reference>
<proteinExistence type="predicted"/>
<dbReference type="eggNOG" id="ENOG502TH7H">
    <property type="taxonomic scope" value="Eukaryota"/>
</dbReference>
<dbReference type="GeneTree" id="ENSGT00940000162512"/>
<evidence type="ECO:0000313" key="3">
    <source>
        <dbReference type="Proteomes" id="UP000007646"/>
    </source>
</evidence>
<evidence type="ECO:0000256" key="1">
    <source>
        <dbReference type="SAM" id="MobiDB-lite"/>
    </source>
</evidence>